<dbReference type="GeneID" id="136816881"/>
<keyword evidence="1" id="KW-0479">Metal-binding</keyword>
<evidence type="ECO:0000256" key="4">
    <source>
        <dbReference type="SAM" id="MobiDB-lite"/>
    </source>
</evidence>
<dbReference type="InterPro" id="IPR001606">
    <property type="entry name" value="ARID_dom"/>
</dbReference>
<keyword evidence="3" id="KW-0862">Zinc</keyword>
<dbReference type="PROSITE" id="PS50812">
    <property type="entry name" value="PWWP"/>
    <property type="match status" value="1"/>
</dbReference>
<evidence type="ECO:0000256" key="2">
    <source>
        <dbReference type="ARBA" id="ARBA00022771"/>
    </source>
</evidence>
<dbReference type="CDD" id="cd16100">
    <property type="entry name" value="ARID"/>
    <property type="match status" value="1"/>
</dbReference>
<dbReference type="Pfam" id="PF00855">
    <property type="entry name" value="PWWP"/>
    <property type="match status" value="1"/>
</dbReference>
<dbReference type="InterPro" id="IPR042778">
    <property type="entry name" value="ZCWPW1/ZCWPW2"/>
</dbReference>
<dbReference type="Gene3D" id="1.10.150.60">
    <property type="entry name" value="ARID DNA-binding domain"/>
    <property type="match status" value="1"/>
</dbReference>
<feature type="region of interest" description="Disordered" evidence="4">
    <location>
        <begin position="354"/>
        <end position="376"/>
    </location>
</feature>
<dbReference type="OrthoDB" id="757982at2759"/>
<dbReference type="InterPro" id="IPR036431">
    <property type="entry name" value="ARID_dom_sf"/>
</dbReference>
<evidence type="ECO:0000259" key="6">
    <source>
        <dbReference type="PROSITE" id="PS51011"/>
    </source>
</evidence>
<dbReference type="GO" id="GO:0005634">
    <property type="term" value="C:nucleus"/>
    <property type="evidence" value="ECO:0007669"/>
    <property type="project" value="TreeGrafter"/>
</dbReference>
<feature type="domain" description="PWWP" evidence="5">
    <location>
        <begin position="72"/>
        <end position="140"/>
    </location>
</feature>
<dbReference type="PANTHER" id="PTHR15999">
    <property type="entry name" value="ZINC FINGER CW-TYPE PWWP DOMAIN PROTEIN 1"/>
    <property type="match status" value="1"/>
</dbReference>
<reference evidence="8" key="1">
    <citation type="submission" date="2021-01" db="UniProtKB">
        <authorList>
            <consortium name="EnsemblMetazoa"/>
        </authorList>
    </citation>
    <scope>IDENTIFICATION</scope>
</reference>
<sequence length="701" mass="79187">METGTEEYFWVQCEYPQCMKWRKLLSGVQDEIKNIQWYCHMNPDKAYSFCDAPQQKMQVKKGETVVFSELELGSLVMAKMAGYPSWPAIITKDPAEPEGSHIIRYQDGTNDPKYYHVEFLGQMHTHAWISARQVQIYNTSSGILVFDERAMKKKKLKEEFLKSKQEASTFMNFSPEERLKRIIFQWKEPPKPVRDIGTAGPKLKVKFPGPSKRRGRKPKEKPSNEDDQEVPTLDNQNIVQQHDLSQFETRMMNINGTLCPVLVPQSTSSFQNYQSFPQTPSWNIWGQAASKNPPASPYNVFDFNNNGNTAPQRPSTDQKSLQNAMRVKRLQSPMAAANRYKSVVPVNRSKPILKKRTKESVPKKKTKQEAKEEGSAQITTFENEESFWKEFKPFWEDCIKRNINEKKMSYVVKWHGKKISLFKFYQTVQHAGGYKAATSHWKIWTNICCEVIGKMFVDNTFATLKKAYRNILLQFEQERKYPLLVKKRQEEKAKAAELEQLARTQSTLPGGGLAIVPRQSPVYLPEDLGLPQSLNVLDSCEDGSLQLPALNSTVGDILKGLAPSTQKKSKPSLVDLPSSNPDSPMFCFSQESRASSSPTLPSEIGMDAALLQLDTLEGELSTLGGLDDVGQDQSLPEDVFLDNKSTPALEEQNELKAYQPVSGSSTQDSVEFDAVMGELTDLEDTLLDMAGDLLGGTKLPS</sequence>
<dbReference type="SMART" id="SM00501">
    <property type="entry name" value="BRIGHT"/>
    <property type="match status" value="1"/>
</dbReference>
<dbReference type="PROSITE" id="PS51011">
    <property type="entry name" value="ARID"/>
    <property type="match status" value="1"/>
</dbReference>
<protein>
    <submittedName>
        <fullName evidence="8">Uncharacterized protein</fullName>
    </submittedName>
</protein>
<dbReference type="SUPFAM" id="SSF63748">
    <property type="entry name" value="Tudor/PWWP/MBT"/>
    <property type="match status" value="1"/>
</dbReference>
<evidence type="ECO:0000259" key="5">
    <source>
        <dbReference type="PROSITE" id="PS50812"/>
    </source>
</evidence>
<dbReference type="Gene3D" id="2.30.30.140">
    <property type="match status" value="1"/>
</dbReference>
<dbReference type="PROSITE" id="PS51050">
    <property type="entry name" value="ZF_CW"/>
    <property type="match status" value="1"/>
</dbReference>
<feature type="domain" description="ARID" evidence="6">
    <location>
        <begin position="381"/>
        <end position="480"/>
    </location>
</feature>
<feature type="domain" description="CW-type" evidence="7">
    <location>
        <begin position="4"/>
        <end position="58"/>
    </location>
</feature>
<feature type="compositionally biased region" description="Basic and acidic residues" evidence="4">
    <location>
        <begin position="358"/>
        <end position="374"/>
    </location>
</feature>
<dbReference type="Pfam" id="PF01388">
    <property type="entry name" value="ARID"/>
    <property type="match status" value="1"/>
</dbReference>
<dbReference type="PANTHER" id="PTHR15999:SF6">
    <property type="entry name" value="ZINC FINGER CW-TYPE PWWP DOMAIN PROTEIN 2"/>
    <property type="match status" value="1"/>
</dbReference>
<evidence type="ECO:0000259" key="7">
    <source>
        <dbReference type="PROSITE" id="PS51050"/>
    </source>
</evidence>
<dbReference type="SMART" id="SM01014">
    <property type="entry name" value="ARID"/>
    <property type="match status" value="1"/>
</dbReference>
<dbReference type="SMART" id="SM00293">
    <property type="entry name" value="PWWP"/>
    <property type="match status" value="1"/>
</dbReference>
<evidence type="ECO:0000313" key="9">
    <source>
        <dbReference type="Proteomes" id="UP000594262"/>
    </source>
</evidence>
<evidence type="ECO:0000256" key="1">
    <source>
        <dbReference type="ARBA" id="ARBA00022723"/>
    </source>
</evidence>
<keyword evidence="9" id="KW-1185">Reference proteome</keyword>
<evidence type="ECO:0000256" key="3">
    <source>
        <dbReference type="ARBA" id="ARBA00022833"/>
    </source>
</evidence>
<dbReference type="EnsemblMetazoa" id="CLYHEMT012025.2">
    <property type="protein sequence ID" value="CLYHEMP012025.2"/>
    <property type="gene ID" value="CLYHEMG012025"/>
</dbReference>
<dbReference type="SUPFAM" id="SSF46774">
    <property type="entry name" value="ARID-like"/>
    <property type="match status" value="1"/>
</dbReference>
<dbReference type="Gene3D" id="3.30.40.100">
    <property type="match status" value="1"/>
</dbReference>
<dbReference type="AlphaFoldDB" id="A0A7M5VHA7"/>
<feature type="region of interest" description="Disordered" evidence="4">
    <location>
        <begin position="190"/>
        <end position="238"/>
    </location>
</feature>
<accession>A0A7M5VHA7</accession>
<dbReference type="RefSeq" id="XP_066929311.1">
    <property type="nucleotide sequence ID" value="XM_067073210.1"/>
</dbReference>
<proteinExistence type="predicted"/>
<dbReference type="Pfam" id="PF07496">
    <property type="entry name" value="zf-CW"/>
    <property type="match status" value="1"/>
</dbReference>
<evidence type="ECO:0000313" key="8">
    <source>
        <dbReference type="EnsemblMetazoa" id="CLYHEMP012025.2"/>
    </source>
</evidence>
<dbReference type="InterPro" id="IPR000313">
    <property type="entry name" value="PWWP_dom"/>
</dbReference>
<dbReference type="GO" id="GO:0008270">
    <property type="term" value="F:zinc ion binding"/>
    <property type="evidence" value="ECO:0007669"/>
    <property type="project" value="UniProtKB-KW"/>
</dbReference>
<organism evidence="8 9">
    <name type="scientific">Clytia hemisphaerica</name>
    <dbReference type="NCBI Taxonomy" id="252671"/>
    <lineage>
        <taxon>Eukaryota</taxon>
        <taxon>Metazoa</taxon>
        <taxon>Cnidaria</taxon>
        <taxon>Hydrozoa</taxon>
        <taxon>Hydroidolina</taxon>
        <taxon>Leptothecata</taxon>
        <taxon>Obeliida</taxon>
        <taxon>Clytiidae</taxon>
        <taxon>Clytia</taxon>
    </lineage>
</organism>
<dbReference type="GO" id="GO:0003677">
    <property type="term" value="F:DNA binding"/>
    <property type="evidence" value="ECO:0007669"/>
    <property type="project" value="InterPro"/>
</dbReference>
<keyword evidence="2" id="KW-0863">Zinc-finger</keyword>
<name>A0A7M5VHA7_9CNID</name>
<dbReference type="InterPro" id="IPR011124">
    <property type="entry name" value="Znf_CW"/>
</dbReference>
<dbReference type="Proteomes" id="UP000594262">
    <property type="component" value="Unplaced"/>
</dbReference>